<proteinExistence type="inferred from homology"/>
<dbReference type="GO" id="GO:0000245">
    <property type="term" value="P:spliceosomal complex assembly"/>
    <property type="evidence" value="ECO:0007669"/>
    <property type="project" value="InterPro"/>
</dbReference>
<comment type="similarity">
    <text evidence="5">Belongs to the gemin-2 family.</text>
</comment>
<organism evidence="7">
    <name type="scientific">Graphocephala atropunctata</name>
    <dbReference type="NCBI Taxonomy" id="36148"/>
    <lineage>
        <taxon>Eukaryota</taxon>
        <taxon>Metazoa</taxon>
        <taxon>Ecdysozoa</taxon>
        <taxon>Arthropoda</taxon>
        <taxon>Hexapoda</taxon>
        <taxon>Insecta</taxon>
        <taxon>Pterygota</taxon>
        <taxon>Neoptera</taxon>
        <taxon>Paraneoptera</taxon>
        <taxon>Hemiptera</taxon>
        <taxon>Auchenorrhyncha</taxon>
        <taxon>Membracoidea</taxon>
        <taxon>Cicadellidae</taxon>
        <taxon>Cicadellinae</taxon>
        <taxon>Cicadellini</taxon>
        <taxon>Graphocephala</taxon>
    </lineage>
</organism>
<dbReference type="EMBL" id="GEBQ01006879">
    <property type="protein sequence ID" value="JAT33098.1"/>
    <property type="molecule type" value="Transcribed_RNA"/>
</dbReference>
<keyword evidence="3" id="KW-0507">mRNA processing</keyword>
<dbReference type="Gene3D" id="1.20.58.1070">
    <property type="match status" value="1"/>
</dbReference>
<evidence type="ECO:0000256" key="2">
    <source>
        <dbReference type="ARBA" id="ARBA00022490"/>
    </source>
</evidence>
<sequence length="225" mass="25914">MSSQEAVQHLTYDDYDADIIDELNVLALPRPPSVEGEDLSLPPMDGIQFIRRVIKETKKCEPVTTVEMNFPPQTNVSVIKIPTKRECNKELLPTKDYQQSVVADFSKLRLKMEYLRKRTKHDGAFRTFKKTLCTNMHVLSYFPDWLTEGLLSVVDSCRWIYGMLACLELPLEPDMYFTLRQIARALLELRAGLESQDSEPLPHINLIVCIIGRYFGQEDLADPYI</sequence>
<dbReference type="GO" id="GO:0005681">
    <property type="term" value="C:spliceosomal complex"/>
    <property type="evidence" value="ECO:0007669"/>
    <property type="project" value="InterPro"/>
</dbReference>
<keyword evidence="4" id="KW-0508">mRNA splicing</keyword>
<name>A0A1B6MB00_9HEMI</name>
<dbReference type="Pfam" id="PF04938">
    <property type="entry name" value="SIP1"/>
    <property type="match status" value="2"/>
</dbReference>
<dbReference type="GO" id="GO:0000387">
    <property type="term" value="P:spliceosomal snRNP assembly"/>
    <property type="evidence" value="ECO:0007669"/>
    <property type="project" value="InterPro"/>
</dbReference>
<evidence type="ECO:0000256" key="1">
    <source>
        <dbReference type="ARBA" id="ARBA00004496"/>
    </source>
</evidence>
<dbReference type="PIRSF" id="PIRSF038038">
    <property type="entry name" value="SMN_Gemin2"/>
    <property type="match status" value="1"/>
</dbReference>
<evidence type="ECO:0000256" key="5">
    <source>
        <dbReference type="ARBA" id="ARBA00025758"/>
    </source>
</evidence>
<accession>A0A1B6MB00</accession>
<evidence type="ECO:0000256" key="6">
    <source>
        <dbReference type="ARBA" id="ARBA00047179"/>
    </source>
</evidence>
<comment type="subcellular location">
    <subcellularLocation>
        <location evidence="1">Cytoplasm</location>
    </subcellularLocation>
</comment>
<dbReference type="GO" id="GO:0032797">
    <property type="term" value="C:SMN complex"/>
    <property type="evidence" value="ECO:0007669"/>
    <property type="project" value="TreeGrafter"/>
</dbReference>
<keyword evidence="2" id="KW-0963">Cytoplasm</keyword>
<dbReference type="PANTHER" id="PTHR12794:SF0">
    <property type="entry name" value="GEM-ASSOCIATED PROTEIN 2"/>
    <property type="match status" value="1"/>
</dbReference>
<evidence type="ECO:0000256" key="3">
    <source>
        <dbReference type="ARBA" id="ARBA00022664"/>
    </source>
</evidence>
<evidence type="ECO:0000256" key="4">
    <source>
        <dbReference type="ARBA" id="ARBA00023187"/>
    </source>
</evidence>
<protein>
    <recommendedName>
        <fullName evidence="6">Gem-associated protein 2</fullName>
    </recommendedName>
</protein>
<gene>
    <name evidence="7" type="ORF">g.9821</name>
</gene>
<dbReference type="InterPro" id="IPR017364">
    <property type="entry name" value="GEMIN2"/>
</dbReference>
<reference evidence="7" key="1">
    <citation type="submission" date="2015-11" db="EMBL/GenBank/DDBJ databases">
        <title>De novo transcriptome assembly of four potential Pierce s Disease insect vectors from Arizona vineyards.</title>
        <authorList>
            <person name="Tassone E.E."/>
        </authorList>
    </citation>
    <scope>NUCLEOTIDE SEQUENCE</scope>
</reference>
<evidence type="ECO:0000313" key="7">
    <source>
        <dbReference type="EMBL" id="JAT33098.1"/>
    </source>
</evidence>
<dbReference type="InterPro" id="IPR035426">
    <property type="entry name" value="Gemin2/Brr1"/>
</dbReference>
<dbReference type="PANTHER" id="PTHR12794">
    <property type="entry name" value="GEMIN2"/>
    <property type="match status" value="1"/>
</dbReference>
<dbReference type="AlphaFoldDB" id="A0A1B6MB00"/>